<dbReference type="InterPro" id="IPR038765">
    <property type="entry name" value="Papain-like_cys_pep_sf"/>
</dbReference>
<dbReference type="Pfam" id="PF00648">
    <property type="entry name" value="Peptidase_C2"/>
    <property type="match status" value="1"/>
</dbReference>
<evidence type="ECO:0000256" key="2">
    <source>
        <dbReference type="ARBA" id="ARBA00022670"/>
    </source>
</evidence>
<reference evidence="8 9" key="1">
    <citation type="submission" date="2011-07" db="EMBL/GenBank/DDBJ databases">
        <authorList>
            <person name="Coyne R."/>
            <person name="Brami D."/>
            <person name="Johnson J."/>
            <person name="Hostetler J."/>
            <person name="Hannick L."/>
            <person name="Clark T."/>
            <person name="Cassidy-Hanley D."/>
            <person name="Inman J."/>
        </authorList>
    </citation>
    <scope>NUCLEOTIDE SEQUENCE [LARGE SCALE GENOMIC DNA]</scope>
    <source>
        <strain evidence="8 9">G5</strain>
    </source>
</reference>
<dbReference type="STRING" id="857967.G0QQ58"/>
<feature type="active site" evidence="5">
    <location>
        <position position="326"/>
    </location>
</feature>
<accession>G0QQ58</accession>
<keyword evidence="3" id="KW-0378">Hydrolase</keyword>
<dbReference type="OMA" id="KFSANSW"/>
<keyword evidence="2" id="KW-0645">Protease</keyword>
<dbReference type="InterPro" id="IPR022684">
    <property type="entry name" value="Calpain_cysteine_protease"/>
</dbReference>
<evidence type="ECO:0000256" key="5">
    <source>
        <dbReference type="PIRSR" id="PIRSR622684-1"/>
    </source>
</evidence>
<dbReference type="GO" id="GO:0004198">
    <property type="term" value="F:calcium-dependent cysteine-type endopeptidase activity"/>
    <property type="evidence" value="ECO:0007669"/>
    <property type="project" value="InterPro"/>
</dbReference>
<feature type="domain" description="Calpain catalytic" evidence="7">
    <location>
        <begin position="110"/>
        <end position="416"/>
    </location>
</feature>
<evidence type="ECO:0000256" key="3">
    <source>
        <dbReference type="ARBA" id="ARBA00022801"/>
    </source>
</evidence>
<keyword evidence="9" id="KW-1185">Reference proteome</keyword>
<protein>
    <recommendedName>
        <fullName evidence="7">Calpain catalytic domain-containing protein</fullName>
    </recommendedName>
</protein>
<sequence length="675" mass="79576">MNQLDVNINLKVNEESLKRRFDEEKLPFEGFQYDPLTIYDQETINNYIQIGKKDYLSVLKKSCEFLESGLFRRTLKSCELEQQEKKQNKQQPAKSSLYNKNHLKEEISQMFKDPEFPHEISSLLGNDFSTRESWKAIRWYHPKEIANFQDYQLFKEQISPINIRQGYINNIYFIAAIVSLAEFPKRIKKLFTSQANPYGIHSVMICFRGEWKEIIVDEFIPCISPQRGPAFTRGIDGELWPILLEKAWAKLNDSYSQIETGITNDVLHDLTGAPTKTFWLDQEHERDFIWEKLIEAEKYKFVMTCGSSNNLKIENLLKENGIIPGHCYSLLGAYNLQTQQGNFKILRIRKSTNSSFEWNGRWSKNSQEYKNLNFDQKQSLDLEGTRNSIQSLEGIFLIQFEDFCKYFSDLQICYVHDDFQYSSISASTSKKDGKFFKFTVTQQGKYYILVNQKSKRFYSQEFQNNFQYAKLTLILAKREFDENGVQKITYIEGQQDNEMYVWTADFENQVLQQGEYLVYVKANWIYNNISDFVLSAYGVEQVKFIEITQYECPDMIKEVYRDHSLQVGKKGRKYIKGNEQNEKNAAWICINQTDEGFFYLVAENHTNEAMYCEFRFNRMDGLKLKKPFRGQFASFVLIPDKLNYEVVIFKVLDYTNVDGLSITQSIKFREIQKEK</sequence>
<dbReference type="OrthoDB" id="268518at2759"/>
<dbReference type="InterPro" id="IPR001300">
    <property type="entry name" value="Peptidase_C2_calpain_cat"/>
</dbReference>
<gene>
    <name evidence="8" type="ORF">IMG5_075640</name>
</gene>
<dbReference type="AlphaFoldDB" id="G0QQ58"/>
<dbReference type="PRINTS" id="PR00704">
    <property type="entry name" value="CALPAIN"/>
</dbReference>
<dbReference type="PANTHER" id="PTHR10183:SF379">
    <property type="entry name" value="CALPAIN-5"/>
    <property type="match status" value="1"/>
</dbReference>
<evidence type="ECO:0000313" key="9">
    <source>
        <dbReference type="Proteomes" id="UP000008983"/>
    </source>
</evidence>
<dbReference type="SMART" id="SM00230">
    <property type="entry name" value="CysPc"/>
    <property type="match status" value="1"/>
</dbReference>
<dbReference type="GeneID" id="14908808"/>
<evidence type="ECO:0000313" key="8">
    <source>
        <dbReference type="EMBL" id="EGR32646.1"/>
    </source>
</evidence>
<comment type="caution">
    <text evidence="6">Lacks conserved residue(s) required for the propagation of feature annotation.</text>
</comment>
<evidence type="ECO:0000256" key="6">
    <source>
        <dbReference type="PROSITE-ProRule" id="PRU00239"/>
    </source>
</evidence>
<evidence type="ECO:0000256" key="4">
    <source>
        <dbReference type="ARBA" id="ARBA00022807"/>
    </source>
</evidence>
<keyword evidence="4" id="KW-0788">Thiol protease</keyword>
<name>G0QQ58_ICHMU</name>
<dbReference type="Proteomes" id="UP000008983">
    <property type="component" value="Unassembled WGS sequence"/>
</dbReference>
<dbReference type="PANTHER" id="PTHR10183">
    <property type="entry name" value="CALPAIN"/>
    <property type="match status" value="1"/>
</dbReference>
<evidence type="ECO:0000259" key="7">
    <source>
        <dbReference type="PROSITE" id="PS50203"/>
    </source>
</evidence>
<proteinExistence type="inferred from homology"/>
<dbReference type="EMBL" id="GL983615">
    <property type="protein sequence ID" value="EGR32646.1"/>
    <property type="molecule type" value="Genomic_DNA"/>
</dbReference>
<dbReference type="SUPFAM" id="SSF54001">
    <property type="entry name" value="Cysteine proteinases"/>
    <property type="match status" value="1"/>
</dbReference>
<dbReference type="eggNOG" id="KOG0045">
    <property type="taxonomic scope" value="Eukaryota"/>
</dbReference>
<comment type="similarity">
    <text evidence="1">Belongs to the peptidase C2 family.</text>
</comment>
<dbReference type="Gene3D" id="3.90.70.10">
    <property type="entry name" value="Cysteine proteinases"/>
    <property type="match status" value="1"/>
</dbReference>
<dbReference type="GO" id="GO:0006508">
    <property type="term" value="P:proteolysis"/>
    <property type="evidence" value="ECO:0007669"/>
    <property type="project" value="UniProtKB-KW"/>
</dbReference>
<dbReference type="RefSeq" id="XP_004036632.1">
    <property type="nucleotide sequence ID" value="XM_004036584.1"/>
</dbReference>
<evidence type="ECO:0000256" key="1">
    <source>
        <dbReference type="ARBA" id="ARBA00007623"/>
    </source>
</evidence>
<dbReference type="InParanoid" id="G0QQ58"/>
<organism evidence="8 9">
    <name type="scientific">Ichthyophthirius multifiliis</name>
    <name type="common">White spot disease agent</name>
    <name type="synonym">Ich</name>
    <dbReference type="NCBI Taxonomy" id="5932"/>
    <lineage>
        <taxon>Eukaryota</taxon>
        <taxon>Sar</taxon>
        <taxon>Alveolata</taxon>
        <taxon>Ciliophora</taxon>
        <taxon>Intramacronucleata</taxon>
        <taxon>Oligohymenophorea</taxon>
        <taxon>Hymenostomatida</taxon>
        <taxon>Ophryoglenina</taxon>
        <taxon>Ichthyophthirius</taxon>
    </lineage>
</organism>
<dbReference type="PROSITE" id="PS50203">
    <property type="entry name" value="CALPAIN_CAT"/>
    <property type="match status" value="1"/>
</dbReference>